<comment type="caution">
    <text evidence="2">The sequence shown here is derived from an EMBL/GenBank/DDBJ whole genome shotgun (WGS) entry which is preliminary data.</text>
</comment>
<feature type="compositionally biased region" description="Low complexity" evidence="1">
    <location>
        <begin position="53"/>
        <end position="62"/>
    </location>
</feature>
<gene>
    <name evidence="2" type="ORF">JZ751_005733</name>
</gene>
<feature type="region of interest" description="Disordered" evidence="1">
    <location>
        <begin position="39"/>
        <end position="62"/>
    </location>
</feature>
<protein>
    <submittedName>
        <fullName evidence="2">Uncharacterized protein</fullName>
    </submittedName>
</protein>
<name>A0A8T2NBB5_9TELE</name>
<feature type="compositionally biased region" description="Polar residues" evidence="1">
    <location>
        <begin position="41"/>
        <end position="50"/>
    </location>
</feature>
<evidence type="ECO:0000313" key="2">
    <source>
        <dbReference type="EMBL" id="KAG9335058.1"/>
    </source>
</evidence>
<dbReference type="EMBL" id="JAFBMS010000130">
    <property type="protein sequence ID" value="KAG9335058.1"/>
    <property type="molecule type" value="Genomic_DNA"/>
</dbReference>
<dbReference type="AlphaFoldDB" id="A0A8T2NBB5"/>
<evidence type="ECO:0000313" key="3">
    <source>
        <dbReference type="Proteomes" id="UP000824540"/>
    </source>
</evidence>
<evidence type="ECO:0000256" key="1">
    <source>
        <dbReference type="SAM" id="MobiDB-lite"/>
    </source>
</evidence>
<proteinExistence type="predicted"/>
<accession>A0A8T2NBB5</accession>
<sequence>MYFSGAGAPSSLVLSSPELFGDAYGSLCRRREEVVVESPSAGDSSLSEPNACSHFPSPSASPSSTSSLLAFFNSDGIGWRSGEETDPRSTGGPRVRLAGAKGRYSFSRSACLFPTSSSSSSSSPPLPVVCPAPSCPPPPRWVIAPRSLCPQRGSEFWLPRSIPAPSVLAPPPLATPLPPPPIGEVARQLKLLSRTGAALPSSSLTPLLRSVVVCVSMQVYPDLRSRVWVTHPSQSGRRGPAGSWTPATVVSRGSYALCGPIA</sequence>
<keyword evidence="3" id="KW-1185">Reference proteome</keyword>
<dbReference type="Proteomes" id="UP000824540">
    <property type="component" value="Unassembled WGS sequence"/>
</dbReference>
<reference evidence="2" key="1">
    <citation type="thesis" date="2021" institute="BYU ScholarsArchive" country="Provo, UT, USA">
        <title>Applications of and Algorithms for Genome Assembly and Genomic Analyses with an Emphasis on Marine Teleosts.</title>
        <authorList>
            <person name="Pickett B.D."/>
        </authorList>
    </citation>
    <scope>NUCLEOTIDE SEQUENCE</scope>
    <source>
        <strain evidence="2">HI-2016</strain>
    </source>
</reference>
<organism evidence="2 3">
    <name type="scientific">Albula glossodonta</name>
    <name type="common">roundjaw bonefish</name>
    <dbReference type="NCBI Taxonomy" id="121402"/>
    <lineage>
        <taxon>Eukaryota</taxon>
        <taxon>Metazoa</taxon>
        <taxon>Chordata</taxon>
        <taxon>Craniata</taxon>
        <taxon>Vertebrata</taxon>
        <taxon>Euteleostomi</taxon>
        <taxon>Actinopterygii</taxon>
        <taxon>Neopterygii</taxon>
        <taxon>Teleostei</taxon>
        <taxon>Albuliformes</taxon>
        <taxon>Albulidae</taxon>
        <taxon>Albula</taxon>
    </lineage>
</organism>